<dbReference type="EMBL" id="JAGFNK010000357">
    <property type="protein sequence ID" value="KAI9451853.1"/>
    <property type="molecule type" value="Genomic_DNA"/>
</dbReference>
<proteinExistence type="predicted"/>
<accession>A0ACC0TYF1</accession>
<comment type="caution">
    <text evidence="1">The sequence shown here is derived from an EMBL/GenBank/DDBJ whole genome shotgun (WGS) entry which is preliminary data.</text>
</comment>
<name>A0ACC0TYF1_9AGAM</name>
<reference evidence="1" key="1">
    <citation type="submission" date="2021-03" db="EMBL/GenBank/DDBJ databases">
        <title>Evolutionary priming and transition to the ectomycorrhizal habit in an iconic lineage of mushroom-forming fungi: is preadaptation a requirement?</title>
        <authorList>
            <consortium name="DOE Joint Genome Institute"/>
            <person name="Looney B.P."/>
            <person name="Miyauchi S."/>
            <person name="Morin E."/>
            <person name="Drula E."/>
            <person name="Courty P.E."/>
            <person name="Chicoki N."/>
            <person name="Fauchery L."/>
            <person name="Kohler A."/>
            <person name="Kuo A."/>
            <person name="LaButti K."/>
            <person name="Pangilinan J."/>
            <person name="Lipzen A."/>
            <person name="Riley R."/>
            <person name="Andreopoulos W."/>
            <person name="He G."/>
            <person name="Johnson J."/>
            <person name="Barry K.W."/>
            <person name="Grigoriev I.V."/>
            <person name="Nagy L."/>
            <person name="Hibbett D."/>
            <person name="Henrissat B."/>
            <person name="Matheny P.B."/>
            <person name="Labbe J."/>
            <person name="Martin A.F."/>
        </authorList>
    </citation>
    <scope>NUCLEOTIDE SEQUENCE</scope>
    <source>
        <strain evidence="1">BPL698</strain>
    </source>
</reference>
<gene>
    <name evidence="1" type="ORF">F5148DRAFT_531940</name>
</gene>
<protein>
    <submittedName>
        <fullName evidence="1">Uncharacterized protein</fullName>
    </submittedName>
</protein>
<sequence>MFSVSVGMKLLLGYYVADILPLALPSITTSESPSFFVVVHIPIYPTMRLLFQLFILGIVSLVTNAFSTSRWRNVPPNCSAISADYSDLRSSCQHLWALKEFVWLNWVVVVLAALVMLCFSMMQHRSGEKYIWTIPLVRFTPRPNNRRSVGVTYGTSLVEDYLRFSR</sequence>
<evidence type="ECO:0000313" key="2">
    <source>
        <dbReference type="Proteomes" id="UP001207468"/>
    </source>
</evidence>
<keyword evidence="2" id="KW-1185">Reference proteome</keyword>
<evidence type="ECO:0000313" key="1">
    <source>
        <dbReference type="EMBL" id="KAI9451853.1"/>
    </source>
</evidence>
<dbReference type="Proteomes" id="UP001207468">
    <property type="component" value="Unassembled WGS sequence"/>
</dbReference>
<organism evidence="1 2">
    <name type="scientific">Russula earlei</name>
    <dbReference type="NCBI Taxonomy" id="71964"/>
    <lineage>
        <taxon>Eukaryota</taxon>
        <taxon>Fungi</taxon>
        <taxon>Dikarya</taxon>
        <taxon>Basidiomycota</taxon>
        <taxon>Agaricomycotina</taxon>
        <taxon>Agaricomycetes</taxon>
        <taxon>Russulales</taxon>
        <taxon>Russulaceae</taxon>
        <taxon>Russula</taxon>
    </lineage>
</organism>